<name>A0ABQ6MIW3_9STRA</name>
<organism evidence="4 5">
    <name type="scientific">Tetraparma gracilis</name>
    <dbReference type="NCBI Taxonomy" id="2962635"/>
    <lineage>
        <taxon>Eukaryota</taxon>
        <taxon>Sar</taxon>
        <taxon>Stramenopiles</taxon>
        <taxon>Ochrophyta</taxon>
        <taxon>Bolidophyceae</taxon>
        <taxon>Parmales</taxon>
        <taxon>Triparmaceae</taxon>
        <taxon>Tetraparma</taxon>
    </lineage>
</organism>
<keyword evidence="3" id="KW-1133">Transmembrane helix</keyword>
<dbReference type="Proteomes" id="UP001165060">
    <property type="component" value="Unassembled WGS sequence"/>
</dbReference>
<dbReference type="InterPro" id="IPR032675">
    <property type="entry name" value="LRR_dom_sf"/>
</dbReference>
<dbReference type="InterPro" id="IPR050333">
    <property type="entry name" value="SLRP"/>
</dbReference>
<dbReference type="EMBL" id="BRYB01002903">
    <property type="protein sequence ID" value="GMI27344.1"/>
    <property type="molecule type" value="Genomic_DNA"/>
</dbReference>
<keyword evidence="1" id="KW-0433">Leucine-rich repeat</keyword>
<dbReference type="SMART" id="SM00369">
    <property type="entry name" value="LRR_TYP"/>
    <property type="match status" value="5"/>
</dbReference>
<protein>
    <recommendedName>
        <fullName evidence="6">Tyrosine-protein kinase ephrin type A/B receptor-like domain-containing protein</fullName>
    </recommendedName>
</protein>
<keyword evidence="3" id="KW-0812">Transmembrane</keyword>
<keyword evidence="3" id="KW-0472">Membrane</keyword>
<feature type="transmembrane region" description="Helical" evidence="3">
    <location>
        <begin position="68"/>
        <end position="86"/>
    </location>
</feature>
<evidence type="ECO:0000313" key="5">
    <source>
        <dbReference type="Proteomes" id="UP001165060"/>
    </source>
</evidence>
<sequence length="1405" mass="151394">MSTTGLGSVVRVFGAALVGTAAPPLFSVLITFLDSLPGTSASFSITSAFACCSVVFGKLLIGHRTKGTNYAFFIIPILSYLFYAVVTTKPAAVLAAVSTISSIDVTMLPIPPTPFIPPRSTCSWFYKDSVEALSLPPNSTYPSPSLLPSSFLRSSVCLDDFTEADQSNLEAIIDAMGMIAMAVGVADDEWQEEECKAYLKRAVRSMTTPYCSPSSCAPLGFCDSDCHAGRELCGRLTTYDGVLELVLPGGAFSPVLLGMVGADVLPCTVEFFQLASGNGDESKICDSSSSTFSNMAFGSTPYVDCLPLSIEDPNTFLRDPSSSGSCALSTWDEHDADVAAVEAHNAELLLNATLAVDDVDAPSPEFPWWREVAVPGLPLLMFALLWVGDWFSLKKEEGKDLAAVTPVRASGDSAPSFLRLTCAQVLAGAERSTSSLVSKELRFRDVFGATGNFVAVAQVAVGGLSASLGFVAENSEIDIPAVQVLALHCITVVAILHTFDSVVYWRQLVTNLLDQKLSKEDPLEMLDKVPWLKQLVQGWRENFAVEHAGKYAIVYVVVQELVEFVTQTTNASHLARYVDWKTLGFYVNIIAANGVLFGVCLITPERFVDVSGIVAVDVLIDATYIIFNIFYVESIESYWAIIIPLAFAVNTPNKAFKRQAQLKNGVTAATGCGFGVDLNPGIDAWELDASGCGLEELGGWKEAYADLEVLNVGDNELAELPGWLGEERMGKLRELRANGNKFKNFSFVNWRESVGGVNSTALELVDLRDNEIVKLGWEMMDVKGEGLRLLFDGNPCAEEVDWSGLGMDKLPVRMGVGYDNGGLGGSLRALKLGRNELDESVFEELAAANFTRIEELDVSWNALGGIGEEVRGQEKLRRLDVSGNSGIGARDLVAAPPDLEMLNASFCGVNDITGAQAVELQDRNMVLHGNPVTEITWAYQNQLTKIPTWLRTLEKVVYARLQFCDVKEIKGGAFPASLEWLSIANQIDGLRLHPDSFEGLSKLRIVAAMSNNLKEDDMHPGLFGDAKLEDLRIGFNPMLNFDAAALFPGSSGQQLEVLVITSCGLTEIGGESGTNFHGLLALKELYLDTNDFGNGIAEDAFRGLTKLKWVLINDARLTSLPAQVFAGLENLEAIYLSYNYDLAALPEGLFAEECSLIWLELFGVASTAFDNDTFAGFPLCEVIAFNDDAKEICEVQQHVFVEGSCNDQACQAGECSSCYSESSCGSYAWCSWGAGDDGAAGSCVVPYCEEGEEPNVEERSCDPCEAGKYSNAVSYDACTGCASGRYSEVVGSVNSRECVECEEGKVSGIGYGACLPITGVAATADHGWDFRGCVDGEVVIDEGAGSELKATLMNGASCTAEGVAFDGVDDYVDLDDWQWGGALTIEVYVRERSNACERAKRAPFV</sequence>
<evidence type="ECO:0000256" key="2">
    <source>
        <dbReference type="ARBA" id="ARBA00022737"/>
    </source>
</evidence>
<evidence type="ECO:0000313" key="4">
    <source>
        <dbReference type="EMBL" id="GMI27344.1"/>
    </source>
</evidence>
<evidence type="ECO:0000256" key="3">
    <source>
        <dbReference type="SAM" id="Phobius"/>
    </source>
</evidence>
<reference evidence="4 5" key="1">
    <citation type="journal article" date="2023" name="Commun. Biol.">
        <title>Genome analysis of Parmales, the sister group of diatoms, reveals the evolutionary specialization of diatoms from phago-mixotrophs to photoautotrophs.</title>
        <authorList>
            <person name="Ban H."/>
            <person name="Sato S."/>
            <person name="Yoshikawa S."/>
            <person name="Yamada K."/>
            <person name="Nakamura Y."/>
            <person name="Ichinomiya M."/>
            <person name="Sato N."/>
            <person name="Blanc-Mathieu R."/>
            <person name="Endo H."/>
            <person name="Kuwata A."/>
            <person name="Ogata H."/>
        </authorList>
    </citation>
    <scope>NUCLEOTIDE SEQUENCE [LARGE SCALE GENOMIC DNA]</scope>
</reference>
<dbReference type="SUPFAM" id="SSF52058">
    <property type="entry name" value="L domain-like"/>
    <property type="match status" value="2"/>
</dbReference>
<dbReference type="SMART" id="SM01411">
    <property type="entry name" value="Ephrin_rec_like"/>
    <property type="match status" value="1"/>
</dbReference>
<accession>A0ABQ6MIW3</accession>
<dbReference type="PANTHER" id="PTHR45712">
    <property type="entry name" value="AGAP008170-PA"/>
    <property type="match status" value="1"/>
</dbReference>
<dbReference type="InterPro" id="IPR003591">
    <property type="entry name" value="Leu-rich_rpt_typical-subtyp"/>
</dbReference>
<dbReference type="Gene3D" id="2.10.50.10">
    <property type="entry name" value="Tumor Necrosis Factor Receptor, subunit A, domain 2"/>
    <property type="match status" value="1"/>
</dbReference>
<keyword evidence="5" id="KW-1185">Reference proteome</keyword>
<dbReference type="Gene3D" id="3.80.10.10">
    <property type="entry name" value="Ribonuclease Inhibitor"/>
    <property type="match status" value="4"/>
</dbReference>
<dbReference type="PANTHER" id="PTHR45712:SF22">
    <property type="entry name" value="INSULIN-LIKE GROWTH FACTOR-BINDING PROTEIN COMPLEX ACID LABILE SUBUNIT"/>
    <property type="match status" value="1"/>
</dbReference>
<comment type="caution">
    <text evidence="4">The sequence shown here is derived from an EMBL/GenBank/DDBJ whole genome shotgun (WGS) entry which is preliminary data.</text>
</comment>
<gene>
    <name evidence="4" type="ORF">TeGR_g756</name>
</gene>
<proteinExistence type="predicted"/>
<keyword evidence="2" id="KW-0677">Repeat</keyword>
<feature type="transmembrane region" description="Helical" evidence="3">
    <location>
        <begin position="39"/>
        <end position="61"/>
    </location>
</feature>
<evidence type="ECO:0000256" key="1">
    <source>
        <dbReference type="ARBA" id="ARBA00022614"/>
    </source>
</evidence>
<feature type="transmembrane region" description="Helical" evidence="3">
    <location>
        <begin position="12"/>
        <end position="33"/>
    </location>
</feature>
<evidence type="ECO:0008006" key="6">
    <source>
        <dbReference type="Google" id="ProtNLM"/>
    </source>
</evidence>